<dbReference type="InterPro" id="IPR001064">
    <property type="entry name" value="Beta/gamma_crystallin"/>
</dbReference>
<dbReference type="SUPFAM" id="SSF49695">
    <property type="entry name" value="gamma-Crystallin-like"/>
    <property type="match status" value="1"/>
</dbReference>
<evidence type="ECO:0000313" key="5">
    <source>
        <dbReference type="EMBL" id="SDC16829.1"/>
    </source>
</evidence>
<keyword evidence="2" id="KW-0677">Repeat</keyword>
<reference evidence="6" key="1">
    <citation type="submission" date="2016-10" db="EMBL/GenBank/DDBJ databases">
        <authorList>
            <person name="Varghese N."/>
            <person name="Submissions S."/>
        </authorList>
    </citation>
    <scope>NUCLEOTIDE SEQUENCE [LARGE SCALE GENOMIC DNA]</scope>
    <source>
        <strain evidence="6">DSM 18609</strain>
    </source>
</reference>
<dbReference type="STRING" id="390242.SAMN04488024_101424"/>
<name>A0A1G6JDR7_9SPHI</name>
<dbReference type="Proteomes" id="UP000199455">
    <property type="component" value="Unassembled WGS sequence"/>
</dbReference>
<organism evidence="5 6">
    <name type="scientific">Pedobacter soli</name>
    <dbReference type="NCBI Taxonomy" id="390242"/>
    <lineage>
        <taxon>Bacteria</taxon>
        <taxon>Pseudomonadati</taxon>
        <taxon>Bacteroidota</taxon>
        <taxon>Sphingobacteriia</taxon>
        <taxon>Sphingobacteriales</taxon>
        <taxon>Sphingobacteriaceae</taxon>
        <taxon>Pedobacter</taxon>
    </lineage>
</organism>
<accession>A0A1G6JDR7</accession>
<keyword evidence="3" id="KW-0732">Signal</keyword>
<dbReference type="InterPro" id="IPR011024">
    <property type="entry name" value="G_crystallin-like"/>
</dbReference>
<dbReference type="RefSeq" id="WP_143009512.1">
    <property type="nucleotide sequence ID" value="NZ_FMZH01000001.1"/>
</dbReference>
<evidence type="ECO:0000313" key="6">
    <source>
        <dbReference type="Proteomes" id="UP000199455"/>
    </source>
</evidence>
<evidence type="ECO:0000256" key="3">
    <source>
        <dbReference type="SAM" id="SignalP"/>
    </source>
</evidence>
<dbReference type="PROSITE" id="PS51257">
    <property type="entry name" value="PROKAR_LIPOPROTEIN"/>
    <property type="match status" value="1"/>
</dbReference>
<dbReference type="PROSITE" id="PS50915">
    <property type="entry name" value="CRYSTALLIN_BETA_GAMMA"/>
    <property type="match status" value="1"/>
</dbReference>
<feature type="chain" id="PRO_5011735158" description="Beta/gamma crystallin 'Greek key' domain-containing protein" evidence="3">
    <location>
        <begin position="28"/>
        <end position="480"/>
    </location>
</feature>
<gene>
    <name evidence="5" type="ORF">SAMN04488024_101424</name>
</gene>
<comment type="similarity">
    <text evidence="1">Belongs to the beta/gamma-crystallin family.</text>
</comment>
<keyword evidence="6" id="KW-1185">Reference proteome</keyword>
<protein>
    <recommendedName>
        <fullName evidence="4">Beta/gamma crystallin 'Greek key' domain-containing protein</fullName>
    </recommendedName>
</protein>
<evidence type="ECO:0000259" key="4">
    <source>
        <dbReference type="PROSITE" id="PS50915"/>
    </source>
</evidence>
<feature type="signal peptide" evidence="3">
    <location>
        <begin position="1"/>
        <end position="27"/>
    </location>
</feature>
<dbReference type="EMBL" id="FMZH01000001">
    <property type="protein sequence ID" value="SDC16829.1"/>
    <property type="molecule type" value="Genomic_DNA"/>
</dbReference>
<feature type="domain" description="Beta/gamma crystallin 'Greek key'" evidence="4">
    <location>
        <begin position="441"/>
        <end position="479"/>
    </location>
</feature>
<dbReference type="SUPFAM" id="SSF55486">
    <property type="entry name" value="Metalloproteases ('zincins'), catalytic domain"/>
    <property type="match status" value="1"/>
</dbReference>
<evidence type="ECO:0000256" key="2">
    <source>
        <dbReference type="ARBA" id="ARBA00022737"/>
    </source>
</evidence>
<sequence length="480" mass="51745">MKNTKQICLALLLTASCGMLMSGCKKAPVAEPQTTTLAKPNTLALGSGTTPPSFVTNTKNLNIVMFVPTDNPALSDYKTRLTDLMVHFQNWFHTEMQRYGYDKYMGLPKIDSTGLVRFIEIPAAGPQADYPYSSSVSATKILNEIAAYKVTHASEFSNSSHTLILLPNRTDGGDQPFYGYGRNCFAVDNANMSVDKIPNASSNLLGGMLHELGHGLNLPHDHAKYASEQPTLGTSLMGSGNVTFSKGQPTFLTEVDAAILNRNEIFQNPLPTETPYESATTTINANASFNSTTQAFNLSGSFTSNKEVTDILVYMDPNVNNEGTGTNKDYNAVTWRFAPGTGNTIAGSIPLSELYYKTNEPYELKAKLLLKNGNVITQTYSFSFLNGVPQIGANGSAKFCQNSNYGGYAISLPVGQYTTADLISRGISNNDVSSVNLGLGVKVIMYDGDNFTGSSIELTSSSTYVSTFNDKASSIKVIAL</sequence>
<proteinExistence type="inferred from homology"/>
<evidence type="ECO:0000256" key="1">
    <source>
        <dbReference type="ARBA" id="ARBA00009646"/>
    </source>
</evidence>
<dbReference type="AlphaFoldDB" id="A0A1G6JDR7"/>
<dbReference type="Gene3D" id="2.60.20.10">
    <property type="entry name" value="Crystallins"/>
    <property type="match status" value="1"/>
</dbReference>